<sequence length="285" mass="31216">MTAPASPQPIYHDTTKGRARRNSRRSSQRKSHTSGAGSYFESPRIPCPPDGDAFSYNPTHLSAWSAPNNLLEDLPDKLKEALTAVQHSGAAVLTGFDRLEDYSPGPEDAPVSENLNSHDLSDLSKLPSPRLRIPSAASSNSSSDLASPVSMESSFLGSPAFDSSQSMTSVSPICLTPSDSGMFCKRELPRDRSFTLPTEPNNSYYRTELSHLRTEAIPRLRHASIKVDTEYHEAKRLGHIPVDHVNDFEAWWSEQKSKINDLNEKGRGLSNAISLTPTGLGWTAP</sequence>
<feature type="region of interest" description="Disordered" evidence="1">
    <location>
        <begin position="99"/>
        <end position="149"/>
    </location>
</feature>
<dbReference type="AlphaFoldDB" id="A0A9W4XTU3"/>
<reference evidence="2" key="1">
    <citation type="submission" date="2023-01" db="EMBL/GenBank/DDBJ databases">
        <authorList>
            <person name="Van Ghelder C."/>
            <person name="Rancurel C."/>
        </authorList>
    </citation>
    <scope>NUCLEOTIDE SEQUENCE</scope>
    <source>
        <strain evidence="2">CNCM I-4278</strain>
    </source>
</reference>
<proteinExistence type="predicted"/>
<gene>
    <name evidence="2" type="ORF">PDIGIT_LOCUS10498</name>
</gene>
<protein>
    <submittedName>
        <fullName evidence="2">Uncharacterized protein</fullName>
    </submittedName>
</protein>
<organism evidence="2 3">
    <name type="scientific">Periconia digitata</name>
    <dbReference type="NCBI Taxonomy" id="1303443"/>
    <lineage>
        <taxon>Eukaryota</taxon>
        <taxon>Fungi</taxon>
        <taxon>Dikarya</taxon>
        <taxon>Ascomycota</taxon>
        <taxon>Pezizomycotina</taxon>
        <taxon>Dothideomycetes</taxon>
        <taxon>Pleosporomycetidae</taxon>
        <taxon>Pleosporales</taxon>
        <taxon>Massarineae</taxon>
        <taxon>Periconiaceae</taxon>
        <taxon>Periconia</taxon>
    </lineage>
</organism>
<feature type="region of interest" description="Disordered" evidence="1">
    <location>
        <begin position="1"/>
        <end position="53"/>
    </location>
</feature>
<feature type="compositionally biased region" description="Low complexity" evidence="1">
    <location>
        <begin position="135"/>
        <end position="149"/>
    </location>
</feature>
<evidence type="ECO:0000313" key="3">
    <source>
        <dbReference type="Proteomes" id="UP001152607"/>
    </source>
</evidence>
<dbReference type="OrthoDB" id="3898724at2759"/>
<keyword evidence="3" id="KW-1185">Reference proteome</keyword>
<comment type="caution">
    <text evidence="2">The sequence shown here is derived from an EMBL/GenBank/DDBJ whole genome shotgun (WGS) entry which is preliminary data.</text>
</comment>
<dbReference type="Proteomes" id="UP001152607">
    <property type="component" value="Unassembled WGS sequence"/>
</dbReference>
<evidence type="ECO:0000313" key="2">
    <source>
        <dbReference type="EMBL" id="CAI6337386.1"/>
    </source>
</evidence>
<evidence type="ECO:0000256" key="1">
    <source>
        <dbReference type="SAM" id="MobiDB-lite"/>
    </source>
</evidence>
<dbReference type="EMBL" id="CAOQHR010000007">
    <property type="protein sequence ID" value="CAI6337386.1"/>
    <property type="molecule type" value="Genomic_DNA"/>
</dbReference>
<name>A0A9W4XTU3_9PLEO</name>
<accession>A0A9W4XTU3</accession>
<feature type="compositionally biased region" description="Basic residues" evidence="1">
    <location>
        <begin position="17"/>
        <end position="32"/>
    </location>
</feature>